<organism evidence="1 2">
    <name type="scientific">Coprococcus comes ATCC 27758</name>
    <dbReference type="NCBI Taxonomy" id="470146"/>
    <lineage>
        <taxon>Bacteria</taxon>
        <taxon>Bacillati</taxon>
        <taxon>Bacillota</taxon>
        <taxon>Clostridia</taxon>
        <taxon>Lachnospirales</taxon>
        <taxon>Lachnospiraceae</taxon>
        <taxon>Coprococcus</taxon>
    </lineage>
</organism>
<dbReference type="HOGENOM" id="CLU_3308037_0_0_9"/>
<evidence type="ECO:0000313" key="1">
    <source>
        <dbReference type="EMBL" id="EEG90446.1"/>
    </source>
</evidence>
<accession>C0B7Q9</accession>
<dbReference type="EMBL" id="ABVR01000038">
    <property type="protein sequence ID" value="EEG90446.1"/>
    <property type="molecule type" value="Genomic_DNA"/>
</dbReference>
<evidence type="ECO:0000313" key="2">
    <source>
        <dbReference type="Proteomes" id="UP000003793"/>
    </source>
</evidence>
<sequence length="39" mass="4516">METMQSLKADGCEKETSCYLVCGRKLFLVGKEWKMKTSR</sequence>
<dbReference type="Proteomes" id="UP000003793">
    <property type="component" value="Unassembled WGS sequence"/>
</dbReference>
<dbReference type="AlphaFoldDB" id="C0B7Q9"/>
<proteinExistence type="predicted"/>
<protein>
    <submittedName>
        <fullName evidence="1">Uncharacterized protein</fullName>
    </submittedName>
</protein>
<reference evidence="1 2" key="1">
    <citation type="submission" date="2009-02" db="EMBL/GenBank/DDBJ databases">
        <authorList>
            <person name="Fulton L."/>
            <person name="Clifton S."/>
            <person name="Fulton B."/>
            <person name="Xu J."/>
            <person name="Minx P."/>
            <person name="Pepin K.H."/>
            <person name="Johnson M."/>
            <person name="Bhonagiri V."/>
            <person name="Nash W.E."/>
            <person name="Mardis E.R."/>
            <person name="Wilson R.K."/>
        </authorList>
    </citation>
    <scope>NUCLEOTIDE SEQUENCE [LARGE SCALE GENOMIC DNA]</scope>
    <source>
        <strain evidence="1 2">ATCC 27758</strain>
    </source>
</reference>
<reference evidence="1 2" key="2">
    <citation type="submission" date="2009-03" db="EMBL/GenBank/DDBJ databases">
        <title>Draft genome sequence of Coprococcus comes (ATCC 27758).</title>
        <authorList>
            <person name="Sudarsanam P."/>
            <person name="Ley R."/>
            <person name="Guruge J."/>
            <person name="Turnbaugh P.J."/>
            <person name="Mahowald M."/>
            <person name="Liep D."/>
            <person name="Gordon J."/>
        </authorList>
    </citation>
    <scope>NUCLEOTIDE SEQUENCE [LARGE SCALE GENOMIC DNA]</scope>
    <source>
        <strain evidence="1 2">ATCC 27758</strain>
    </source>
</reference>
<comment type="caution">
    <text evidence="1">The sequence shown here is derived from an EMBL/GenBank/DDBJ whole genome shotgun (WGS) entry which is preliminary data.</text>
</comment>
<gene>
    <name evidence="1" type="ORF">COPCOM_01182</name>
</gene>
<name>C0B7Q9_9FIRM</name>